<name>A0A3S0VJX8_9FLAO</name>
<proteinExistence type="predicted"/>
<feature type="region of interest" description="Disordered" evidence="1">
    <location>
        <begin position="19"/>
        <end position="43"/>
    </location>
</feature>
<dbReference type="PROSITE" id="PS51257">
    <property type="entry name" value="PROKAR_LIPOPROTEIN"/>
    <property type="match status" value="1"/>
</dbReference>
<organism evidence="2 3">
    <name type="scientific">Chryseobacterium arthrosphaerae</name>
    <dbReference type="NCBI Taxonomy" id="651561"/>
    <lineage>
        <taxon>Bacteria</taxon>
        <taxon>Pseudomonadati</taxon>
        <taxon>Bacteroidota</taxon>
        <taxon>Flavobacteriia</taxon>
        <taxon>Flavobacteriales</taxon>
        <taxon>Weeksellaceae</taxon>
        <taxon>Chryseobacterium group</taxon>
        <taxon>Chryseobacterium</taxon>
    </lineage>
</organism>
<dbReference type="EMBL" id="RYFC01000001">
    <property type="protein sequence ID" value="RTZ50051.1"/>
    <property type="molecule type" value="Genomic_DNA"/>
</dbReference>
<comment type="caution">
    <text evidence="2">The sequence shown here is derived from an EMBL/GenBank/DDBJ whole genome shotgun (WGS) entry which is preliminary data.</text>
</comment>
<dbReference type="Proteomes" id="UP000276953">
    <property type="component" value="Unassembled WGS sequence"/>
</dbReference>
<protein>
    <submittedName>
        <fullName evidence="2">Uncharacterized protein</fullName>
    </submittedName>
</protein>
<gene>
    <name evidence="2" type="ORF">EJ377_08255</name>
</gene>
<evidence type="ECO:0000313" key="3">
    <source>
        <dbReference type="Proteomes" id="UP000276953"/>
    </source>
</evidence>
<sequence length="271" mass="31275">MRITITTLLFLSLLSCKKDNQPSPDKTLTDTAATAPAKTDSLKSTSAPKEELFHFVTELCDNKGYFDSNTYSRAEIEGTYKLWFEPGITLLDTPSVFNLRDLQEIRQDKDQILAKLDKDFAEKKKMLQDLTVVNTPYWQNVKKVQSEALAQRYEMEKIRIAAYSDPSVLLKSNTCQNFTKALNSTVEQMMQEWKKLREQMNKNNADPEGKTAEFNNRLNSPDRKDYATIDLITFGWGNCSNSKIKRVDHDERMNKEFYSLFLKTDSECDEP</sequence>
<dbReference type="AlphaFoldDB" id="A0A3S0VJX8"/>
<evidence type="ECO:0000256" key="1">
    <source>
        <dbReference type="SAM" id="MobiDB-lite"/>
    </source>
</evidence>
<evidence type="ECO:0000313" key="2">
    <source>
        <dbReference type="EMBL" id="RTZ50051.1"/>
    </source>
</evidence>
<feature type="compositionally biased region" description="Low complexity" evidence="1">
    <location>
        <begin position="24"/>
        <end position="39"/>
    </location>
</feature>
<reference evidence="2 3" key="1">
    <citation type="submission" date="2018-12" db="EMBL/GenBank/DDBJ databases">
        <title>Draft Genome Sequence of Chryseobacterium arthrosphaerae strain ED882-96 Isolated from the Blood of a Patient with Liver Cirrhosis in Taiwan.</title>
        <authorList>
            <person name="Lin J.-N."/>
            <person name="Lai C.-H."/>
            <person name="Yang C.-H."/>
            <person name="Huang Y.-H."/>
        </authorList>
    </citation>
    <scope>NUCLEOTIDE SEQUENCE [LARGE SCALE GENOMIC DNA]</scope>
    <source>
        <strain evidence="2 3">ED882-96</strain>
    </source>
</reference>
<accession>A0A3S0VJX8</accession>